<accession>A0AAV9CIW7</accession>
<evidence type="ECO:0000256" key="1">
    <source>
        <dbReference type="SAM" id="MobiDB-lite"/>
    </source>
</evidence>
<organism evidence="3 4">
    <name type="scientific">Acorus calamus</name>
    <name type="common">Sweet flag</name>
    <dbReference type="NCBI Taxonomy" id="4465"/>
    <lineage>
        <taxon>Eukaryota</taxon>
        <taxon>Viridiplantae</taxon>
        <taxon>Streptophyta</taxon>
        <taxon>Embryophyta</taxon>
        <taxon>Tracheophyta</taxon>
        <taxon>Spermatophyta</taxon>
        <taxon>Magnoliopsida</taxon>
        <taxon>Liliopsida</taxon>
        <taxon>Acoraceae</taxon>
        <taxon>Acorus</taxon>
    </lineage>
</organism>
<protein>
    <submittedName>
        <fullName evidence="3">Uncharacterized protein</fullName>
    </submittedName>
</protein>
<dbReference type="Proteomes" id="UP001180020">
    <property type="component" value="Unassembled WGS sequence"/>
</dbReference>
<feature type="chain" id="PRO_5043742930" evidence="2">
    <location>
        <begin position="30"/>
        <end position="103"/>
    </location>
</feature>
<reference evidence="3" key="2">
    <citation type="submission" date="2023-06" db="EMBL/GenBank/DDBJ databases">
        <authorList>
            <person name="Ma L."/>
            <person name="Liu K.-W."/>
            <person name="Li Z."/>
            <person name="Hsiao Y.-Y."/>
            <person name="Qi Y."/>
            <person name="Fu T."/>
            <person name="Tang G."/>
            <person name="Zhang D."/>
            <person name="Sun W.-H."/>
            <person name="Liu D.-K."/>
            <person name="Li Y."/>
            <person name="Chen G.-Z."/>
            <person name="Liu X.-D."/>
            <person name="Liao X.-Y."/>
            <person name="Jiang Y.-T."/>
            <person name="Yu X."/>
            <person name="Hao Y."/>
            <person name="Huang J."/>
            <person name="Zhao X.-W."/>
            <person name="Ke S."/>
            <person name="Chen Y.-Y."/>
            <person name="Wu W.-L."/>
            <person name="Hsu J.-L."/>
            <person name="Lin Y.-F."/>
            <person name="Huang M.-D."/>
            <person name="Li C.-Y."/>
            <person name="Huang L."/>
            <person name="Wang Z.-W."/>
            <person name="Zhao X."/>
            <person name="Zhong W.-Y."/>
            <person name="Peng D.-H."/>
            <person name="Ahmad S."/>
            <person name="Lan S."/>
            <person name="Zhang J.-S."/>
            <person name="Tsai W.-C."/>
            <person name="Van De Peer Y."/>
            <person name="Liu Z.-J."/>
        </authorList>
    </citation>
    <scope>NUCLEOTIDE SEQUENCE</scope>
    <source>
        <strain evidence="3">CP</strain>
        <tissue evidence="3">Leaves</tissue>
    </source>
</reference>
<feature type="region of interest" description="Disordered" evidence="1">
    <location>
        <begin position="49"/>
        <end position="103"/>
    </location>
</feature>
<dbReference type="EMBL" id="JAUJYO010000019">
    <property type="protein sequence ID" value="KAK1288855.1"/>
    <property type="molecule type" value="Genomic_DNA"/>
</dbReference>
<proteinExistence type="predicted"/>
<sequence length="103" mass="11229">MAYPISLRNIFVLVTLFNLVVLFSSLAEARTIGDGAKFTEDHKLLLESLPRGSVPPSNESGCTNVPGRPSTGICPPPNANANMNFAERDRAPKPEFHGERYSN</sequence>
<feature type="compositionally biased region" description="Basic and acidic residues" evidence="1">
    <location>
        <begin position="86"/>
        <end position="103"/>
    </location>
</feature>
<gene>
    <name evidence="3" type="ORF">QJS10_CPB19g01158</name>
</gene>
<reference evidence="3" key="1">
    <citation type="journal article" date="2023" name="Nat. Commun.">
        <title>Diploid and tetraploid genomes of Acorus and the evolution of monocots.</title>
        <authorList>
            <person name="Ma L."/>
            <person name="Liu K.W."/>
            <person name="Li Z."/>
            <person name="Hsiao Y.Y."/>
            <person name="Qi Y."/>
            <person name="Fu T."/>
            <person name="Tang G.D."/>
            <person name="Zhang D."/>
            <person name="Sun W.H."/>
            <person name="Liu D.K."/>
            <person name="Li Y."/>
            <person name="Chen G.Z."/>
            <person name="Liu X.D."/>
            <person name="Liao X.Y."/>
            <person name="Jiang Y.T."/>
            <person name="Yu X."/>
            <person name="Hao Y."/>
            <person name="Huang J."/>
            <person name="Zhao X.W."/>
            <person name="Ke S."/>
            <person name="Chen Y.Y."/>
            <person name="Wu W.L."/>
            <person name="Hsu J.L."/>
            <person name="Lin Y.F."/>
            <person name="Huang M.D."/>
            <person name="Li C.Y."/>
            <person name="Huang L."/>
            <person name="Wang Z.W."/>
            <person name="Zhao X."/>
            <person name="Zhong W.Y."/>
            <person name="Peng D.H."/>
            <person name="Ahmad S."/>
            <person name="Lan S."/>
            <person name="Zhang J.S."/>
            <person name="Tsai W.C."/>
            <person name="Van de Peer Y."/>
            <person name="Liu Z.J."/>
        </authorList>
    </citation>
    <scope>NUCLEOTIDE SEQUENCE</scope>
    <source>
        <strain evidence="3">CP</strain>
    </source>
</reference>
<feature type="signal peptide" evidence="2">
    <location>
        <begin position="1"/>
        <end position="29"/>
    </location>
</feature>
<keyword evidence="4" id="KW-1185">Reference proteome</keyword>
<dbReference type="AlphaFoldDB" id="A0AAV9CIW7"/>
<comment type="caution">
    <text evidence="3">The sequence shown here is derived from an EMBL/GenBank/DDBJ whole genome shotgun (WGS) entry which is preliminary data.</text>
</comment>
<dbReference type="PANTHER" id="PTHR33592">
    <property type="entry name" value="TRANSMEMBRANE PROTEIN"/>
    <property type="match status" value="1"/>
</dbReference>
<evidence type="ECO:0000313" key="4">
    <source>
        <dbReference type="Proteomes" id="UP001180020"/>
    </source>
</evidence>
<evidence type="ECO:0000256" key="2">
    <source>
        <dbReference type="SAM" id="SignalP"/>
    </source>
</evidence>
<evidence type="ECO:0000313" key="3">
    <source>
        <dbReference type="EMBL" id="KAK1288855.1"/>
    </source>
</evidence>
<dbReference type="PANTHER" id="PTHR33592:SF10">
    <property type="entry name" value="TRANSMEMBRANE PROTEIN"/>
    <property type="match status" value="1"/>
</dbReference>
<keyword evidence="2" id="KW-0732">Signal</keyword>
<name>A0AAV9CIW7_ACOCL</name>